<protein>
    <submittedName>
        <fullName evidence="1">Uncharacterized protein</fullName>
    </submittedName>
</protein>
<evidence type="ECO:0000313" key="2">
    <source>
        <dbReference type="Proteomes" id="UP000002318"/>
    </source>
</evidence>
<dbReference type="eggNOG" id="ENOG502ZHI0">
    <property type="taxonomic scope" value="Bacteria"/>
</dbReference>
<dbReference type="AlphaFoldDB" id="E1R124"/>
<accession>E1R124</accession>
<dbReference type="STRING" id="573413.Spirs_1143"/>
<proteinExistence type="predicted"/>
<organism evidence="1 2">
    <name type="scientific">Sediminispirochaeta smaragdinae (strain DSM 11293 / JCM 15392 / SEBR 4228)</name>
    <name type="common">Spirochaeta smaragdinae</name>
    <dbReference type="NCBI Taxonomy" id="573413"/>
    <lineage>
        <taxon>Bacteria</taxon>
        <taxon>Pseudomonadati</taxon>
        <taxon>Spirochaetota</taxon>
        <taxon>Spirochaetia</taxon>
        <taxon>Spirochaetales</taxon>
        <taxon>Spirochaetaceae</taxon>
        <taxon>Sediminispirochaeta</taxon>
    </lineage>
</organism>
<dbReference type="Proteomes" id="UP000002318">
    <property type="component" value="Chromosome"/>
</dbReference>
<sequence>MEDSSQTLIKSIIIDIQEETKAAHLFRKSKLPTLISEDVLPDGETKEAVVERFLTFLEENKETDIKLKEGKKDSYLYSSQYMSDSYADILVNTEEKDSAKMIADQIRRDSKLYPRATAKRLFKQSPFNLSDTELTATLTLMKEEREYSDIQYYTASNGEEYLYSQQSLTFDHAKYLTEWNEVGQALNP</sequence>
<evidence type="ECO:0000313" key="1">
    <source>
        <dbReference type="EMBL" id="ADK80273.1"/>
    </source>
</evidence>
<dbReference type="RefSeq" id="WP_013253737.1">
    <property type="nucleotide sequence ID" value="NC_014364.1"/>
</dbReference>
<dbReference type="OrthoDB" id="2083033at2"/>
<name>E1R124_SEDSS</name>
<reference evidence="1 2" key="1">
    <citation type="journal article" date="2010" name="Stand. Genomic Sci.">
        <title>Complete genome sequence of Spirochaeta smaragdinae type strain (SEBR 4228).</title>
        <authorList>
            <person name="Mavromatis K."/>
            <person name="Yasawong M."/>
            <person name="Chertkov O."/>
            <person name="Lapidus A."/>
            <person name="Lucas S."/>
            <person name="Nolan M."/>
            <person name="Del Rio T.G."/>
            <person name="Tice H."/>
            <person name="Cheng J.F."/>
            <person name="Pitluck S."/>
            <person name="Liolios K."/>
            <person name="Ivanova N."/>
            <person name="Tapia R."/>
            <person name="Han C."/>
            <person name="Bruce D."/>
            <person name="Goodwin L."/>
            <person name="Pati A."/>
            <person name="Chen A."/>
            <person name="Palaniappan K."/>
            <person name="Land M."/>
            <person name="Hauser L."/>
            <person name="Chang Y.J."/>
            <person name="Jeffries C.D."/>
            <person name="Detter J.C."/>
            <person name="Rohde M."/>
            <person name="Brambilla E."/>
            <person name="Spring S."/>
            <person name="Goker M."/>
            <person name="Sikorski J."/>
            <person name="Woyke T."/>
            <person name="Bristow J."/>
            <person name="Eisen J.A."/>
            <person name="Markowitz V."/>
            <person name="Hugenholtz P."/>
            <person name="Klenk H.P."/>
            <person name="Kyrpides N.C."/>
        </authorList>
    </citation>
    <scope>NUCLEOTIDE SEQUENCE [LARGE SCALE GENOMIC DNA]</scope>
    <source>
        <strain evidence="2">DSM 11293 / JCM 15392 / SEBR 4228</strain>
    </source>
</reference>
<dbReference type="HOGENOM" id="CLU_111062_0_0_12"/>
<dbReference type="EMBL" id="CP002116">
    <property type="protein sequence ID" value="ADK80273.1"/>
    <property type="molecule type" value="Genomic_DNA"/>
</dbReference>
<dbReference type="KEGG" id="ssm:Spirs_1143"/>
<gene>
    <name evidence="1" type="ordered locus">Spirs_1143</name>
</gene>
<keyword evidence="2" id="KW-1185">Reference proteome</keyword>